<dbReference type="Gene3D" id="2.70.98.10">
    <property type="match status" value="1"/>
</dbReference>
<comment type="subunit">
    <text evidence="5">Monomer.</text>
</comment>
<dbReference type="AlphaFoldDB" id="A0A316A1W7"/>
<dbReference type="PANTHER" id="PTHR10091">
    <property type="entry name" value="ALDOSE-1-EPIMERASE"/>
    <property type="match status" value="1"/>
</dbReference>
<dbReference type="GO" id="GO:0004034">
    <property type="term" value="F:aldose 1-epimerase activity"/>
    <property type="evidence" value="ECO:0007669"/>
    <property type="project" value="UniProtKB-EC"/>
</dbReference>
<dbReference type="RefSeq" id="WP_109615228.1">
    <property type="nucleotide sequence ID" value="NZ_QGDO01000001.1"/>
</dbReference>
<dbReference type="InterPro" id="IPR014718">
    <property type="entry name" value="GH-type_carb-bd"/>
</dbReference>
<keyword evidence="16" id="KW-1185">Reference proteome</keyword>
<comment type="pathway">
    <text evidence="3 11">Carbohydrate metabolism; hexose metabolism.</text>
</comment>
<evidence type="ECO:0000313" key="16">
    <source>
        <dbReference type="Proteomes" id="UP000245535"/>
    </source>
</evidence>
<reference evidence="15 16" key="1">
    <citation type="submission" date="2018-03" db="EMBL/GenBank/DDBJ databases">
        <title>Genomic Encyclopedia of Archaeal and Bacterial Type Strains, Phase II (KMG-II): from individual species to whole genera.</title>
        <authorList>
            <person name="Goeker M."/>
        </authorList>
    </citation>
    <scope>NUCLEOTIDE SEQUENCE [LARGE SCALE GENOMIC DNA]</scope>
    <source>
        <strain evidence="15 16">DSM 28229</strain>
    </source>
</reference>
<dbReference type="InterPro" id="IPR047215">
    <property type="entry name" value="Galactose_mutarotase-like"/>
</dbReference>
<evidence type="ECO:0000256" key="7">
    <source>
        <dbReference type="ARBA" id="ARBA00014165"/>
    </source>
</evidence>
<dbReference type="OrthoDB" id="9779408at2"/>
<accession>A0A316A1W7</accession>
<sequence length="351" mass="39342">MGGVVSSKISKKLWGEINGEEIYLYSLKNKNGNEAVLSNYGANWVSFFHINTQGVRTDVLLGYDDLEGLQNDQLYMGAIVGRHANRIAKGLCKIGGKDYSFVINNGPNHLHGGIEGFHRKIWATEIVDDRIVFSYESADGEEGYPGNLKVQVSYHLSEDDELEIEYSAVSDKDTIVNMTNHAYFNLNGTGTALDHAIQINADRFTPTDEYSIPTGELQDLENSVMDFRTQKLIRTDLYEEDQQLEFGKGYDHNYVLNKSKDGALELAASAVSLESGRKLSMFTTEPGMQFYSGNWIGGTQGKAGVIYEERDGFCFEAQHFPDTPNQSNFPTTALKKGEKYYQKTVYKFSKI</sequence>
<evidence type="ECO:0000256" key="5">
    <source>
        <dbReference type="ARBA" id="ARBA00011245"/>
    </source>
</evidence>
<keyword evidence="8" id="KW-0106">Calcium</keyword>
<dbReference type="GO" id="GO:0006006">
    <property type="term" value="P:glucose metabolic process"/>
    <property type="evidence" value="ECO:0007669"/>
    <property type="project" value="TreeGrafter"/>
</dbReference>
<feature type="binding site" evidence="14">
    <location>
        <begin position="181"/>
        <end position="183"/>
    </location>
    <ligand>
        <name>beta-D-galactose</name>
        <dbReference type="ChEBI" id="CHEBI:27667"/>
    </ligand>
</feature>
<comment type="catalytic activity">
    <reaction evidence="1 11">
        <text>alpha-D-glucose = beta-D-glucose</text>
        <dbReference type="Rhea" id="RHEA:10264"/>
        <dbReference type="ChEBI" id="CHEBI:15903"/>
        <dbReference type="ChEBI" id="CHEBI:17925"/>
        <dbReference type="EC" id="5.1.3.3"/>
    </reaction>
</comment>
<dbReference type="UniPathway" id="UPA00242"/>
<gene>
    <name evidence="15" type="ORF">BC781_10133</name>
</gene>
<dbReference type="CDD" id="cd09019">
    <property type="entry name" value="galactose_mutarotase_like"/>
    <property type="match status" value="1"/>
</dbReference>
<dbReference type="InterPro" id="IPR011013">
    <property type="entry name" value="Gal_mutarotase_sf_dom"/>
</dbReference>
<dbReference type="SUPFAM" id="SSF74650">
    <property type="entry name" value="Galactose mutarotase-like"/>
    <property type="match status" value="1"/>
</dbReference>
<evidence type="ECO:0000313" key="15">
    <source>
        <dbReference type="EMBL" id="PWJ43687.1"/>
    </source>
</evidence>
<feature type="active site" description="Proton donor" evidence="12">
    <location>
        <position position="181"/>
    </location>
</feature>
<comment type="similarity">
    <text evidence="4 11">Belongs to the aldose epimerase family.</text>
</comment>
<proteinExistence type="inferred from homology"/>
<evidence type="ECO:0000256" key="2">
    <source>
        <dbReference type="ARBA" id="ARBA00001913"/>
    </source>
</evidence>
<evidence type="ECO:0000256" key="3">
    <source>
        <dbReference type="ARBA" id="ARBA00005028"/>
    </source>
</evidence>
<dbReference type="Proteomes" id="UP000245535">
    <property type="component" value="Unassembled WGS sequence"/>
</dbReference>
<evidence type="ECO:0000256" key="6">
    <source>
        <dbReference type="ARBA" id="ARBA00013185"/>
    </source>
</evidence>
<feature type="binding site" evidence="14">
    <location>
        <begin position="85"/>
        <end position="86"/>
    </location>
    <ligand>
        <name>beta-D-galactose</name>
        <dbReference type="ChEBI" id="CHEBI:27667"/>
    </ligand>
</feature>
<evidence type="ECO:0000256" key="1">
    <source>
        <dbReference type="ARBA" id="ARBA00001614"/>
    </source>
</evidence>
<evidence type="ECO:0000256" key="4">
    <source>
        <dbReference type="ARBA" id="ARBA00006206"/>
    </source>
</evidence>
<evidence type="ECO:0000256" key="9">
    <source>
        <dbReference type="ARBA" id="ARBA00023235"/>
    </source>
</evidence>
<dbReference type="Pfam" id="PF01263">
    <property type="entry name" value="Aldose_epim"/>
    <property type="match status" value="1"/>
</dbReference>
<dbReference type="EC" id="5.1.3.3" evidence="6 11"/>
<comment type="cofactor">
    <cofactor evidence="2">
        <name>Ca(2+)</name>
        <dbReference type="ChEBI" id="CHEBI:29108"/>
    </cofactor>
</comment>
<dbReference type="EMBL" id="QGDO01000001">
    <property type="protein sequence ID" value="PWJ43687.1"/>
    <property type="molecule type" value="Genomic_DNA"/>
</dbReference>
<comment type="caution">
    <text evidence="15">The sequence shown here is derived from an EMBL/GenBank/DDBJ whole genome shotgun (WGS) entry which is preliminary data.</text>
</comment>
<dbReference type="InterPro" id="IPR015443">
    <property type="entry name" value="Aldose_1-epimerase"/>
</dbReference>
<dbReference type="PIRSF" id="PIRSF005096">
    <property type="entry name" value="GALM"/>
    <property type="match status" value="1"/>
</dbReference>
<evidence type="ECO:0000256" key="11">
    <source>
        <dbReference type="PIRNR" id="PIRNR005096"/>
    </source>
</evidence>
<evidence type="ECO:0000256" key="12">
    <source>
        <dbReference type="PIRSR" id="PIRSR005096-1"/>
    </source>
</evidence>
<evidence type="ECO:0000256" key="14">
    <source>
        <dbReference type="PIRSR" id="PIRSR005096-3"/>
    </source>
</evidence>
<dbReference type="NCBIfam" id="NF008277">
    <property type="entry name" value="PRK11055.1"/>
    <property type="match status" value="1"/>
</dbReference>
<dbReference type="GO" id="GO:0030246">
    <property type="term" value="F:carbohydrate binding"/>
    <property type="evidence" value="ECO:0007669"/>
    <property type="project" value="InterPro"/>
</dbReference>
<feature type="active site" description="Proton acceptor" evidence="12">
    <location>
        <position position="316"/>
    </location>
</feature>
<evidence type="ECO:0000256" key="8">
    <source>
        <dbReference type="ARBA" id="ARBA00022837"/>
    </source>
</evidence>
<keyword evidence="10 11" id="KW-0119">Carbohydrate metabolism</keyword>
<feature type="binding site" evidence="13">
    <location>
        <position position="251"/>
    </location>
    <ligand>
        <name>beta-D-galactose</name>
        <dbReference type="ChEBI" id="CHEBI:27667"/>
    </ligand>
</feature>
<dbReference type="GO" id="GO:0033499">
    <property type="term" value="P:galactose catabolic process via UDP-galactose, Leloir pathway"/>
    <property type="evidence" value="ECO:0007669"/>
    <property type="project" value="TreeGrafter"/>
</dbReference>
<protein>
    <recommendedName>
        <fullName evidence="7 11">Aldose 1-epimerase</fullName>
        <ecNumber evidence="6 11">5.1.3.3</ecNumber>
    </recommendedName>
</protein>
<evidence type="ECO:0000256" key="13">
    <source>
        <dbReference type="PIRSR" id="PIRSR005096-2"/>
    </source>
</evidence>
<organism evidence="15 16">
    <name type="scientific">Sediminitomix flava</name>
    <dbReference type="NCBI Taxonomy" id="379075"/>
    <lineage>
        <taxon>Bacteria</taxon>
        <taxon>Pseudomonadati</taxon>
        <taxon>Bacteroidota</taxon>
        <taxon>Cytophagia</taxon>
        <taxon>Cytophagales</taxon>
        <taxon>Flammeovirgaceae</taxon>
        <taxon>Sediminitomix</taxon>
    </lineage>
</organism>
<name>A0A316A1W7_SEDFL</name>
<dbReference type="InterPro" id="IPR018052">
    <property type="entry name" value="Ald1_epimerase_CS"/>
</dbReference>
<keyword evidence="9 11" id="KW-0413">Isomerase</keyword>
<dbReference type="InterPro" id="IPR008183">
    <property type="entry name" value="Aldose_1/G6P_1-epimerase"/>
</dbReference>
<dbReference type="PROSITE" id="PS00545">
    <property type="entry name" value="ALDOSE_1_EPIMERASE"/>
    <property type="match status" value="1"/>
</dbReference>
<dbReference type="PANTHER" id="PTHR10091:SF0">
    <property type="entry name" value="GALACTOSE MUTAROTASE"/>
    <property type="match status" value="1"/>
</dbReference>
<evidence type="ECO:0000256" key="10">
    <source>
        <dbReference type="ARBA" id="ARBA00023277"/>
    </source>
</evidence>